<evidence type="ECO:0000256" key="1">
    <source>
        <dbReference type="SAM" id="MobiDB-lite"/>
    </source>
</evidence>
<dbReference type="EMBL" id="JAPEUY010000001">
    <property type="protein sequence ID" value="KAJ4377873.1"/>
    <property type="molecule type" value="Genomic_DNA"/>
</dbReference>
<sequence length="429" mass="47637">MQSSAASKRLLSTLASKIHPQLPLSPRESQQLLNLLTTSFRAHLDREHPLNLPESSRPRAQQRPAGSNGQRSPSPTRATSSYASATRHMDSILSNPLFAIRPHRSTSEPAAVDVLRDPMTWFLHEIAIGAADLPKAAMCLEVLANTATEASPGLRDGRTPASILAEWLKTSGLDCSKQFLEFCVTKDGKSSVFLQRLVKLLLADGQAEAPWRWFIRSNEKRINETGIDHGKAMTFKKQLLARMVSDEATTSLDKGMATFLQAFRIAQVSGHGSAYTILKPAGAQLVNRIISNPDQSRDLGLYQSFLQSCQLWLGSWSSAVEPMLWLHHPDQSSAQPGLRFIQAPTGAITFAKTTRQSQRRFLVQLCLGVARQLMEQERYAEAQIAMEFTKEHFADIVLSKVPVVQQTTSRSKERMERKNLELLEGLALT</sequence>
<comment type="caution">
    <text evidence="2">The sequence shown here is derived from an EMBL/GenBank/DDBJ whole genome shotgun (WGS) entry which is preliminary data.</text>
</comment>
<protein>
    <submittedName>
        <fullName evidence="2">Uncharacterized protein</fullName>
    </submittedName>
</protein>
<evidence type="ECO:0000313" key="3">
    <source>
        <dbReference type="Proteomes" id="UP001140560"/>
    </source>
</evidence>
<organism evidence="2 3">
    <name type="scientific">Neocucurbitaria cava</name>
    <dbReference type="NCBI Taxonomy" id="798079"/>
    <lineage>
        <taxon>Eukaryota</taxon>
        <taxon>Fungi</taxon>
        <taxon>Dikarya</taxon>
        <taxon>Ascomycota</taxon>
        <taxon>Pezizomycotina</taxon>
        <taxon>Dothideomycetes</taxon>
        <taxon>Pleosporomycetidae</taxon>
        <taxon>Pleosporales</taxon>
        <taxon>Pleosporineae</taxon>
        <taxon>Cucurbitariaceae</taxon>
        <taxon>Neocucurbitaria</taxon>
    </lineage>
</organism>
<evidence type="ECO:0000313" key="2">
    <source>
        <dbReference type="EMBL" id="KAJ4377873.1"/>
    </source>
</evidence>
<dbReference type="Proteomes" id="UP001140560">
    <property type="component" value="Unassembled WGS sequence"/>
</dbReference>
<name>A0A9W9CS84_9PLEO</name>
<feature type="region of interest" description="Disordered" evidence="1">
    <location>
        <begin position="46"/>
        <end position="84"/>
    </location>
</feature>
<dbReference type="OrthoDB" id="5424391at2759"/>
<gene>
    <name evidence="2" type="ORF">N0V83_000703</name>
</gene>
<accession>A0A9W9CS84</accession>
<proteinExistence type="predicted"/>
<feature type="compositionally biased region" description="Polar residues" evidence="1">
    <location>
        <begin position="64"/>
        <end position="84"/>
    </location>
</feature>
<keyword evidence="3" id="KW-1185">Reference proteome</keyword>
<dbReference type="AlphaFoldDB" id="A0A9W9CS84"/>
<reference evidence="2" key="1">
    <citation type="submission" date="2022-10" db="EMBL/GenBank/DDBJ databases">
        <title>Tapping the CABI collections for fungal endophytes: first genome assemblies for Collariella, Neodidymelliopsis, Ascochyta clinopodiicola, Didymella pomorum, Didymosphaeria variabile, Neocosmospora piperis and Neocucurbitaria cava.</title>
        <authorList>
            <person name="Hill R."/>
        </authorList>
    </citation>
    <scope>NUCLEOTIDE SEQUENCE</scope>
    <source>
        <strain evidence="2">IMI 356814</strain>
    </source>
</reference>